<keyword evidence="1" id="KW-0732">Signal</keyword>
<feature type="signal peptide" evidence="1">
    <location>
        <begin position="1"/>
        <end position="18"/>
    </location>
</feature>
<keyword evidence="3" id="KW-1185">Reference proteome</keyword>
<evidence type="ECO:0000313" key="3">
    <source>
        <dbReference type="Proteomes" id="UP001163731"/>
    </source>
</evidence>
<reference evidence="2" key="1">
    <citation type="submission" date="2022-10" db="EMBL/GenBank/DDBJ databases">
        <title>Chryseobacterium babae sp. nov. isolated from the gut of the beetle Oryctes rhinoceros, and Chryseobacterium kimseyorum sp. nov., isolated from a stick insect rearing cage.</title>
        <authorList>
            <person name="Shelomi M."/>
            <person name="Han C.-J."/>
            <person name="Chen W.-M."/>
            <person name="Chen H.-K."/>
            <person name="Liaw S.-J."/>
            <person name="Muhle E."/>
            <person name="Clermont D."/>
        </authorList>
    </citation>
    <scope>NUCLEOTIDE SEQUENCE</scope>
    <source>
        <strain evidence="2">09-1422</strain>
    </source>
</reference>
<feature type="chain" id="PRO_5046078799" evidence="1">
    <location>
        <begin position="19"/>
        <end position="129"/>
    </location>
</feature>
<dbReference type="EMBL" id="JAPDHW010000005">
    <property type="protein sequence ID" value="MCW3168680.1"/>
    <property type="molecule type" value="Genomic_DNA"/>
</dbReference>
<sequence length="129" mass="14012">MKKLLQTVIILLFSINYAQTVFLDDFGTSATPTAANDYGRKTSPYVPANSFTYGTSKANSTSYDVTNINNSYYAVVAPEFIYSGVLPGYYFWTFATPTTTPFEGANRYAEDHTAGDVNGAVLAVNASLL</sequence>
<protein>
    <submittedName>
        <fullName evidence="2">Uncharacterized protein</fullName>
    </submittedName>
</protein>
<name>A0ABT3HY95_9FLAO</name>
<gene>
    <name evidence="2" type="ORF">OMO38_09075</name>
</gene>
<evidence type="ECO:0000313" key="2">
    <source>
        <dbReference type="EMBL" id="MCW3168680.1"/>
    </source>
</evidence>
<dbReference type="RefSeq" id="WP_264749879.1">
    <property type="nucleotide sequence ID" value="NZ_JAPDHW010000005.1"/>
</dbReference>
<organism evidence="2 3">
    <name type="scientific">Chryseobacterium kimseyorum</name>
    <dbReference type="NCBI Taxonomy" id="2984028"/>
    <lineage>
        <taxon>Bacteria</taxon>
        <taxon>Pseudomonadati</taxon>
        <taxon>Bacteroidota</taxon>
        <taxon>Flavobacteriia</taxon>
        <taxon>Flavobacteriales</taxon>
        <taxon>Weeksellaceae</taxon>
        <taxon>Chryseobacterium group</taxon>
        <taxon>Chryseobacterium</taxon>
    </lineage>
</organism>
<proteinExistence type="predicted"/>
<evidence type="ECO:0000256" key="1">
    <source>
        <dbReference type="SAM" id="SignalP"/>
    </source>
</evidence>
<dbReference type="Proteomes" id="UP001163731">
    <property type="component" value="Unassembled WGS sequence"/>
</dbReference>
<comment type="caution">
    <text evidence="2">The sequence shown here is derived from an EMBL/GenBank/DDBJ whole genome shotgun (WGS) entry which is preliminary data.</text>
</comment>
<accession>A0ABT3HY95</accession>